<keyword evidence="4" id="KW-0479">Metal-binding</keyword>
<keyword evidence="7" id="KW-0378">Hydrolase</keyword>
<accession>A0A1V9YFB4</accession>
<evidence type="ECO:0000256" key="4">
    <source>
        <dbReference type="ARBA" id="ARBA00022723"/>
    </source>
</evidence>
<dbReference type="Proteomes" id="UP000243579">
    <property type="component" value="Unassembled WGS sequence"/>
</dbReference>
<evidence type="ECO:0000256" key="5">
    <source>
        <dbReference type="ARBA" id="ARBA00022741"/>
    </source>
</evidence>
<proteinExistence type="predicted"/>
<dbReference type="AlphaFoldDB" id="A0A1V9YFB4"/>
<dbReference type="OrthoDB" id="111659at2759"/>
<keyword evidence="12" id="KW-0548">Nucleotidyltransferase</keyword>
<dbReference type="Gene3D" id="4.10.60.10">
    <property type="entry name" value="Zinc finger, CCHC-type"/>
    <property type="match status" value="1"/>
</dbReference>
<keyword evidence="17" id="KW-1185">Reference proteome</keyword>
<dbReference type="PANTHER" id="PTHR42648">
    <property type="entry name" value="TRANSPOSASE, PUTATIVE-RELATED"/>
    <property type="match status" value="1"/>
</dbReference>
<dbReference type="GO" id="GO:0006310">
    <property type="term" value="P:DNA recombination"/>
    <property type="evidence" value="ECO:0007669"/>
    <property type="project" value="UniProtKB-KW"/>
</dbReference>
<dbReference type="Pfam" id="PF22936">
    <property type="entry name" value="Pol_BBD"/>
    <property type="match status" value="1"/>
</dbReference>
<evidence type="ECO:0000256" key="2">
    <source>
        <dbReference type="ARBA" id="ARBA00022670"/>
    </source>
</evidence>
<dbReference type="GO" id="GO:0003676">
    <property type="term" value="F:nucleic acid binding"/>
    <property type="evidence" value="ECO:0007669"/>
    <property type="project" value="InterPro"/>
</dbReference>
<feature type="compositionally biased region" description="Basic and acidic residues" evidence="14">
    <location>
        <begin position="254"/>
        <end position="276"/>
    </location>
</feature>
<dbReference type="STRING" id="1202772.A0A1V9YFB4"/>
<evidence type="ECO:0000259" key="15">
    <source>
        <dbReference type="Pfam" id="PF22936"/>
    </source>
</evidence>
<keyword evidence="13" id="KW-0233">DNA recombination</keyword>
<evidence type="ECO:0000256" key="7">
    <source>
        <dbReference type="ARBA" id="ARBA00022801"/>
    </source>
</evidence>
<evidence type="ECO:0000313" key="16">
    <source>
        <dbReference type="EMBL" id="OQR84382.1"/>
    </source>
</evidence>
<name>A0A1V9YFB4_ACHHY</name>
<evidence type="ECO:0000256" key="11">
    <source>
        <dbReference type="ARBA" id="ARBA00022918"/>
    </source>
</evidence>
<feature type="non-terminal residue" evidence="16">
    <location>
        <position position="582"/>
    </location>
</feature>
<keyword evidence="12" id="KW-0239">DNA-directed DNA polymerase</keyword>
<organism evidence="16 17">
    <name type="scientific">Achlya hypogyna</name>
    <name type="common">Oomycete</name>
    <name type="synonym">Protoachlya hypogyna</name>
    <dbReference type="NCBI Taxonomy" id="1202772"/>
    <lineage>
        <taxon>Eukaryota</taxon>
        <taxon>Sar</taxon>
        <taxon>Stramenopiles</taxon>
        <taxon>Oomycota</taxon>
        <taxon>Saprolegniomycetes</taxon>
        <taxon>Saprolegniales</taxon>
        <taxon>Achlyaceae</taxon>
        <taxon>Achlya</taxon>
    </lineage>
</organism>
<feature type="domain" description="Retrovirus-related Pol polyprotein from transposon TNT 1-94-like beta-barrel" evidence="15">
    <location>
        <begin position="314"/>
        <end position="386"/>
    </location>
</feature>
<dbReference type="GO" id="GO:0004519">
    <property type="term" value="F:endonuclease activity"/>
    <property type="evidence" value="ECO:0007669"/>
    <property type="project" value="UniProtKB-KW"/>
</dbReference>
<protein>
    <recommendedName>
        <fullName evidence="15">Retrovirus-related Pol polyprotein from transposon TNT 1-94-like beta-barrel domain-containing protein</fullName>
    </recommendedName>
</protein>
<dbReference type="EMBL" id="JNBR01001874">
    <property type="protein sequence ID" value="OQR84382.1"/>
    <property type="molecule type" value="Genomic_DNA"/>
</dbReference>
<feature type="compositionally biased region" description="Low complexity" evidence="14">
    <location>
        <begin position="560"/>
        <end position="572"/>
    </location>
</feature>
<dbReference type="InterPro" id="IPR036875">
    <property type="entry name" value="Znf_CCHC_sf"/>
</dbReference>
<keyword evidence="5" id="KW-0547">Nucleotide-binding</keyword>
<evidence type="ECO:0000256" key="13">
    <source>
        <dbReference type="ARBA" id="ARBA00023172"/>
    </source>
</evidence>
<dbReference type="GO" id="GO:0005524">
    <property type="term" value="F:ATP binding"/>
    <property type="evidence" value="ECO:0007669"/>
    <property type="project" value="UniProtKB-KW"/>
</dbReference>
<feature type="compositionally biased region" description="Polar residues" evidence="14">
    <location>
        <begin position="573"/>
        <end position="582"/>
    </location>
</feature>
<sequence length="582" mass="63519">MSHTQDMNTVRLAPGGANFRRWCTAIKAKVCRDGGPEYLYATSRHEIPDYNIKLDMSFAHTIGYMVDETQLKYVEVTRADERLPDRVYTSHALRRLSEVYEGTLATDRMALRGELAAFVWDDTKDYDTNADRFQRLLARLEAAQDTTSEEDRILNFLHRVPHRFSSEVNSIITMRANNPTLYSTLDSVVQQIRVYAKRDATNSRASSHAHYNGDAAFQALDRVCNYCHIQGHVARDCRNKQSDIKKGIIQAARPPRDRNARKRNNDGARRRSEDQAHQVGDMLFLTHEGPTDATLIPTAALAAHDQRGLHQDLILDSGASSHMTGDLSLLHEVHPVQRTVYMADGHTVQVTQAGTLRIRGLHGTVSFANTLHVATMPKTLLSVARIVASPLSPTVAFSTHDATISINGKLALRANQRTDKLFYVDGEIDLPTGPASDGGLLAADNTVALWHARLGHPPAPVLAKLRDAVDGIPDGLAAGTHCVDCICGKMTEVAHPNAGERGPKPLGTYIHADTWGPAPTTSPGGSLYFVAFTEDATNHVKVYPLRSKTATAPAPANITQPASAPSVQPAPANITQPASAPS</sequence>
<feature type="region of interest" description="Disordered" evidence="14">
    <location>
        <begin position="247"/>
        <end position="276"/>
    </location>
</feature>
<keyword evidence="12" id="KW-0808">Transferase</keyword>
<dbReference type="InterPro" id="IPR039537">
    <property type="entry name" value="Retrotran_Ty1/copia-like"/>
</dbReference>
<comment type="caution">
    <text evidence="16">The sequence shown here is derived from an EMBL/GenBank/DDBJ whole genome shotgun (WGS) entry which is preliminary data.</text>
</comment>
<dbReference type="GO" id="GO:0015074">
    <property type="term" value="P:DNA integration"/>
    <property type="evidence" value="ECO:0007669"/>
    <property type="project" value="UniProtKB-KW"/>
</dbReference>
<dbReference type="GO" id="GO:0003887">
    <property type="term" value="F:DNA-directed DNA polymerase activity"/>
    <property type="evidence" value="ECO:0007669"/>
    <property type="project" value="UniProtKB-KW"/>
</dbReference>
<keyword evidence="6" id="KW-0255">Endonuclease</keyword>
<keyword evidence="11" id="KW-0695">RNA-directed DNA polymerase</keyword>
<dbReference type="GO" id="GO:0008270">
    <property type="term" value="F:zinc ion binding"/>
    <property type="evidence" value="ECO:0007669"/>
    <property type="project" value="InterPro"/>
</dbReference>
<dbReference type="GO" id="GO:0003964">
    <property type="term" value="F:RNA-directed DNA polymerase activity"/>
    <property type="evidence" value="ECO:0007669"/>
    <property type="project" value="UniProtKB-KW"/>
</dbReference>
<dbReference type="GO" id="GO:0008233">
    <property type="term" value="F:peptidase activity"/>
    <property type="evidence" value="ECO:0007669"/>
    <property type="project" value="UniProtKB-KW"/>
</dbReference>
<evidence type="ECO:0000256" key="9">
    <source>
        <dbReference type="ARBA" id="ARBA00022842"/>
    </source>
</evidence>
<evidence type="ECO:0000256" key="3">
    <source>
        <dbReference type="ARBA" id="ARBA00022722"/>
    </source>
</evidence>
<evidence type="ECO:0000256" key="6">
    <source>
        <dbReference type="ARBA" id="ARBA00022759"/>
    </source>
</evidence>
<keyword evidence="10" id="KW-0229">DNA integration</keyword>
<keyword evidence="3" id="KW-0540">Nuclease</keyword>
<keyword evidence="8" id="KW-0067">ATP-binding</keyword>
<evidence type="ECO:0000313" key="17">
    <source>
        <dbReference type="Proteomes" id="UP000243579"/>
    </source>
</evidence>
<keyword evidence="2" id="KW-0645">Protease</keyword>
<comment type="function">
    <text evidence="1">The aspartyl protease (PR) mediates the proteolytic cleavages of the Gag and Gag-Pol polyproteins after assembly of the VLP.</text>
</comment>
<keyword evidence="9" id="KW-0460">Magnesium</keyword>
<dbReference type="InterPro" id="IPR054722">
    <property type="entry name" value="PolX-like_BBD"/>
</dbReference>
<evidence type="ECO:0000256" key="8">
    <source>
        <dbReference type="ARBA" id="ARBA00022840"/>
    </source>
</evidence>
<evidence type="ECO:0000256" key="14">
    <source>
        <dbReference type="SAM" id="MobiDB-lite"/>
    </source>
</evidence>
<evidence type="ECO:0000256" key="10">
    <source>
        <dbReference type="ARBA" id="ARBA00022908"/>
    </source>
</evidence>
<reference evidence="16 17" key="1">
    <citation type="journal article" date="2014" name="Genome Biol. Evol.">
        <title>The secreted proteins of Achlya hypogyna and Thraustotheca clavata identify the ancestral oomycete secretome and reveal gene acquisitions by horizontal gene transfer.</title>
        <authorList>
            <person name="Misner I."/>
            <person name="Blouin N."/>
            <person name="Leonard G."/>
            <person name="Richards T.A."/>
            <person name="Lane C.E."/>
        </authorList>
    </citation>
    <scope>NUCLEOTIDE SEQUENCE [LARGE SCALE GENOMIC DNA]</scope>
    <source>
        <strain evidence="16 17">ATCC 48635</strain>
    </source>
</reference>
<dbReference type="GO" id="GO:0006508">
    <property type="term" value="P:proteolysis"/>
    <property type="evidence" value="ECO:0007669"/>
    <property type="project" value="UniProtKB-KW"/>
</dbReference>
<evidence type="ECO:0000256" key="12">
    <source>
        <dbReference type="ARBA" id="ARBA00022932"/>
    </source>
</evidence>
<evidence type="ECO:0000256" key="1">
    <source>
        <dbReference type="ARBA" id="ARBA00002180"/>
    </source>
</evidence>
<dbReference type="SUPFAM" id="SSF57756">
    <property type="entry name" value="Retrovirus zinc finger-like domains"/>
    <property type="match status" value="1"/>
</dbReference>
<dbReference type="PANTHER" id="PTHR42648:SF11">
    <property type="entry name" value="TRANSPOSON TY4-P GAG-POL POLYPROTEIN"/>
    <property type="match status" value="1"/>
</dbReference>
<feature type="region of interest" description="Disordered" evidence="14">
    <location>
        <begin position="552"/>
        <end position="582"/>
    </location>
</feature>
<gene>
    <name evidence="16" type="ORF">ACHHYP_13446</name>
</gene>